<organism evidence="4">
    <name type="scientific">Xenopus tropicalis</name>
    <name type="common">Western clawed frog</name>
    <name type="synonym">Silurana tropicalis</name>
    <dbReference type="NCBI Taxonomy" id="8364"/>
    <lineage>
        <taxon>Eukaryota</taxon>
        <taxon>Metazoa</taxon>
        <taxon>Chordata</taxon>
        <taxon>Craniata</taxon>
        <taxon>Vertebrata</taxon>
        <taxon>Euteleostomi</taxon>
        <taxon>Amphibia</taxon>
        <taxon>Batrachia</taxon>
        <taxon>Anura</taxon>
        <taxon>Pipoidea</taxon>
        <taxon>Pipidae</taxon>
        <taxon>Xenopodinae</taxon>
        <taxon>Xenopus</taxon>
        <taxon>Silurana</taxon>
    </lineage>
</organism>
<dbReference type="Pfam" id="PF00085">
    <property type="entry name" value="Thioredoxin"/>
    <property type="match status" value="1"/>
</dbReference>
<dbReference type="InParanoid" id="A0A6I8RCP1"/>
<gene>
    <name evidence="4" type="primary">txn</name>
</gene>
<dbReference type="Bgee" id="ENSXETG00000002592">
    <property type="expression patterns" value="Expressed in liver and 12 other cell types or tissues"/>
</dbReference>
<accession>A0A6I8RCP1</accession>
<dbReference type="InterPro" id="IPR017937">
    <property type="entry name" value="Thioredoxin_CS"/>
</dbReference>
<dbReference type="CDD" id="cd02947">
    <property type="entry name" value="TRX_family"/>
    <property type="match status" value="1"/>
</dbReference>
<feature type="domain" description="Thioredoxin" evidence="3">
    <location>
        <begin position="1"/>
        <end position="106"/>
    </location>
</feature>
<dbReference type="PROSITE" id="PS00194">
    <property type="entry name" value="THIOREDOXIN_1"/>
    <property type="match status" value="1"/>
</dbReference>
<dbReference type="PROSITE" id="PS51352">
    <property type="entry name" value="THIOREDOXIN_2"/>
    <property type="match status" value="1"/>
</dbReference>
<dbReference type="FunFam" id="3.40.30.10:FF:000245">
    <property type="entry name" value="Thioredoxin"/>
    <property type="match status" value="1"/>
</dbReference>
<reference evidence="4" key="1">
    <citation type="journal article" date="2010" name="Science">
        <title>The genome of the Western clawed frog Xenopus tropicalis.</title>
        <authorList>
            <person name="Hellsten U."/>
            <person name="Harland R.M."/>
            <person name="Gilchrist M.J."/>
            <person name="Hendrix D."/>
            <person name="Jurka J."/>
            <person name="Kapitonov V."/>
            <person name="Ovcharenko I."/>
            <person name="Putnam N.H."/>
            <person name="Shu S."/>
            <person name="Taher L."/>
            <person name="Blitz I.L."/>
            <person name="Blumberg B."/>
            <person name="Dichmann D.S."/>
            <person name="Dubchak I."/>
            <person name="Amaya E."/>
            <person name="Detter J.C."/>
            <person name="Fletcher R."/>
            <person name="Gerhard D.S."/>
            <person name="Goodstein D."/>
            <person name="Graves T."/>
            <person name="Grigoriev I.V."/>
            <person name="Grimwood J."/>
            <person name="Kawashima T."/>
            <person name="Lindquist E."/>
            <person name="Lucas S.M."/>
            <person name="Mead P.E."/>
            <person name="Mitros T."/>
            <person name="Ogino H."/>
            <person name="Ohta Y."/>
            <person name="Poliakov A.V."/>
            <person name="Pollet N."/>
            <person name="Robert J."/>
            <person name="Salamov A."/>
            <person name="Sater A.K."/>
            <person name="Schmutz J."/>
            <person name="Terry A."/>
            <person name="Vize P.D."/>
            <person name="Warren W.C."/>
            <person name="Wells D."/>
            <person name="Wills A."/>
            <person name="Wilson R.K."/>
            <person name="Zimmerman L.B."/>
            <person name="Zorn A.M."/>
            <person name="Grainger R."/>
            <person name="Grammer T."/>
            <person name="Khokha M.K."/>
            <person name="Richardson P.M."/>
            <person name="Rokhsar D.S."/>
        </authorList>
    </citation>
    <scope>NUCLEOTIDE SEQUENCE [LARGE SCALE GENOMIC DNA]</scope>
    <source>
        <strain evidence="4">Nigerian</strain>
    </source>
</reference>
<dbReference type="PANTHER" id="PTHR46115">
    <property type="entry name" value="THIOREDOXIN-LIKE PROTEIN 1"/>
    <property type="match status" value="1"/>
</dbReference>
<evidence type="ECO:0000256" key="2">
    <source>
        <dbReference type="ARBA" id="ARBA00023284"/>
    </source>
</evidence>
<dbReference type="PRINTS" id="PR00421">
    <property type="entry name" value="THIOREDOXIN"/>
</dbReference>
<proteinExistence type="predicted"/>
<dbReference type="InterPro" id="IPR013766">
    <property type="entry name" value="Thioredoxin_domain"/>
</dbReference>
<dbReference type="InterPro" id="IPR036249">
    <property type="entry name" value="Thioredoxin-like_sf"/>
</dbReference>
<name>A0A6I8RCP1_XENTR</name>
<evidence type="ECO:0000256" key="1">
    <source>
        <dbReference type="ARBA" id="ARBA00023157"/>
    </source>
</evidence>
<dbReference type="GeneTree" id="ENSGT00940000156170"/>
<evidence type="ECO:0000259" key="3">
    <source>
        <dbReference type="PROSITE" id="PS51352"/>
    </source>
</evidence>
<dbReference type="Ensembl" id="ENSXETT00000082253">
    <property type="protein sequence ID" value="ENSXETP00000079582"/>
    <property type="gene ID" value="ENSXETG00000002592"/>
</dbReference>
<reference evidence="4" key="2">
    <citation type="submission" date="2020-05" db="UniProtKB">
        <authorList>
            <consortium name="Ensembl"/>
        </authorList>
    </citation>
    <scope>IDENTIFICATION</scope>
</reference>
<evidence type="ECO:0000313" key="4">
    <source>
        <dbReference type="Ensembl" id="ENSXETP00000079582"/>
    </source>
</evidence>
<dbReference type="Xenbase" id="XB-GENE-5895392">
    <property type="gene designation" value="txn"/>
</dbReference>
<dbReference type="AlphaFoldDB" id="A0A6I8RCP1"/>
<keyword evidence="1" id="KW-1015">Disulfide bond</keyword>
<dbReference type="SUPFAM" id="SSF52833">
    <property type="entry name" value="Thioredoxin-like"/>
    <property type="match status" value="1"/>
</dbReference>
<protein>
    <submittedName>
        <fullName evidence="4">Thioredoxin</fullName>
    </submittedName>
</protein>
<sequence length="106" mass="11957">MAACYRKCEEEYQCALKDAGEKLVVIDFTAKWCGPCQRIAPDFEKLSTEFPDIVLYKVDVDDASDVAQVCGISSMPTFIFFKSGKQVERFSGADIKKLKETIKRLC</sequence>
<keyword evidence="2" id="KW-0676">Redox-active center</keyword>
<dbReference type="Gene3D" id="3.40.30.10">
    <property type="entry name" value="Glutaredoxin"/>
    <property type="match status" value="1"/>
</dbReference>